<evidence type="ECO:0000313" key="1">
    <source>
        <dbReference type="EMBL" id="QFI38440.1"/>
    </source>
</evidence>
<name>A0A5J6WN32_MORMI</name>
<reference evidence="1 2" key="1">
    <citation type="submission" date="2019-09" db="EMBL/GenBank/DDBJ databases">
        <title>Hybrid Assembly of the complete Genome of the Deep-Sea Bacterium Moritella marina from long Nanopore and Illumina reads.</title>
        <authorList>
            <person name="Magin S."/>
            <person name="Georgoulis A."/>
            <person name="Papadimitriou K."/>
            <person name="Iliakis G."/>
            <person name="Vorgias C.E."/>
        </authorList>
    </citation>
    <scope>NUCLEOTIDE SEQUENCE [LARGE SCALE GENOMIC DNA]</scope>
    <source>
        <strain evidence="1 2">MP-1</strain>
    </source>
</reference>
<keyword evidence="2" id="KW-1185">Reference proteome</keyword>
<dbReference type="OrthoDB" id="6399537at2"/>
<dbReference type="InterPro" id="IPR021879">
    <property type="entry name" value="VC2046_fam"/>
</dbReference>
<dbReference type="RefSeq" id="WP_081588323.1">
    <property type="nucleotide sequence ID" value="NZ_ALOE01000024.1"/>
</dbReference>
<protein>
    <submittedName>
        <fullName evidence="1">Uncharacterized protein</fullName>
    </submittedName>
</protein>
<dbReference type="AlphaFoldDB" id="A0A5J6WN32"/>
<dbReference type="Pfam" id="PF11993">
    <property type="entry name" value="VC2046"/>
    <property type="match status" value="1"/>
</dbReference>
<accession>A0A5J6WN32</accession>
<evidence type="ECO:0000313" key="2">
    <source>
        <dbReference type="Proteomes" id="UP000327424"/>
    </source>
</evidence>
<organism evidence="1 2">
    <name type="scientific">Moritella marina ATCC 15381</name>
    <dbReference type="NCBI Taxonomy" id="1202962"/>
    <lineage>
        <taxon>Bacteria</taxon>
        <taxon>Pseudomonadati</taxon>
        <taxon>Pseudomonadota</taxon>
        <taxon>Gammaproteobacteria</taxon>
        <taxon>Alteromonadales</taxon>
        <taxon>Moritellaceae</taxon>
        <taxon>Moritella</taxon>
    </lineage>
</organism>
<gene>
    <name evidence="1" type="ORF">FR932_11560</name>
</gene>
<proteinExistence type="predicted"/>
<sequence length="165" mass="17994">MDELQLGQQLNKCALNGDRAKFALLLSMLSSDISDQKQIEIKQPVVDTSAYDAARMVRLNEYAATNNMAAMRLEICFSPEIGVAVGDTKYVPESVVQNSSYLLQQKLAHATLIKPTMSDLAQAGSPSDPLQDQLFPANIASSTANLLDVLNSYDANKPLKIRECS</sequence>
<dbReference type="KEGG" id="mmaa:FR932_11560"/>
<dbReference type="Proteomes" id="UP000327424">
    <property type="component" value="Chromosome"/>
</dbReference>
<dbReference type="EMBL" id="CP044399">
    <property type="protein sequence ID" value="QFI38440.1"/>
    <property type="molecule type" value="Genomic_DNA"/>
</dbReference>